<dbReference type="Proteomes" id="UP001629744">
    <property type="component" value="Unassembled WGS sequence"/>
</dbReference>
<dbReference type="Pfam" id="PF01796">
    <property type="entry name" value="OB_ChsH2_C"/>
    <property type="match status" value="1"/>
</dbReference>
<feature type="domain" description="ChsH2 C-terminal OB-fold" evidence="1">
    <location>
        <begin position="35"/>
        <end position="90"/>
    </location>
</feature>
<gene>
    <name evidence="2" type="ORF">ABEU19_004416</name>
</gene>
<accession>A0ABW9G159</accession>
<organism evidence="2 3">
    <name type="scientific">Prescottella soli</name>
    <dbReference type="NCBI Taxonomy" id="1543852"/>
    <lineage>
        <taxon>Bacteria</taxon>
        <taxon>Bacillati</taxon>
        <taxon>Actinomycetota</taxon>
        <taxon>Actinomycetes</taxon>
        <taxon>Mycobacteriales</taxon>
        <taxon>Nocardiaceae</taxon>
        <taxon>Prescottella</taxon>
    </lineage>
</organism>
<dbReference type="SUPFAM" id="SSF50249">
    <property type="entry name" value="Nucleic acid-binding proteins"/>
    <property type="match status" value="1"/>
</dbReference>
<protein>
    <submittedName>
        <fullName evidence="2">OB-fold domain-containing protein</fullName>
    </submittedName>
</protein>
<evidence type="ECO:0000259" key="1">
    <source>
        <dbReference type="Pfam" id="PF01796"/>
    </source>
</evidence>
<dbReference type="RefSeq" id="WP_348610277.1">
    <property type="nucleotide sequence ID" value="NZ_CP157276.1"/>
</dbReference>
<dbReference type="InterPro" id="IPR012340">
    <property type="entry name" value="NA-bd_OB-fold"/>
</dbReference>
<dbReference type="InterPro" id="IPR052513">
    <property type="entry name" value="Thioester_dehydratase-like"/>
</dbReference>
<reference evidence="2 3" key="1">
    <citation type="submission" date="2023-11" db="EMBL/GenBank/DDBJ databases">
        <authorList>
            <person name="Val-Calvo J."/>
            <person name="Scortti M."/>
            <person name="Vazquez-Boland J."/>
        </authorList>
    </citation>
    <scope>NUCLEOTIDE SEQUENCE [LARGE SCALE GENOMIC DNA]</scope>
    <source>
        <strain evidence="2 3">DSM 46662</strain>
    </source>
</reference>
<evidence type="ECO:0000313" key="3">
    <source>
        <dbReference type="Proteomes" id="UP001629744"/>
    </source>
</evidence>
<proteinExistence type="predicted"/>
<dbReference type="InterPro" id="IPR002878">
    <property type="entry name" value="ChsH2_C"/>
</dbReference>
<keyword evidence="3" id="KW-1185">Reference proteome</keyword>
<dbReference type="EMBL" id="JBDLNU010000006">
    <property type="protein sequence ID" value="MFM1730875.1"/>
    <property type="molecule type" value="Genomic_DNA"/>
</dbReference>
<name>A0ABW9G159_9NOCA</name>
<dbReference type="PANTHER" id="PTHR34075">
    <property type="entry name" value="BLR3430 PROTEIN"/>
    <property type="match status" value="1"/>
</dbReference>
<dbReference type="PANTHER" id="PTHR34075:SF5">
    <property type="entry name" value="BLR3430 PROTEIN"/>
    <property type="match status" value="1"/>
</dbReference>
<evidence type="ECO:0000313" key="2">
    <source>
        <dbReference type="EMBL" id="MFM1730875.1"/>
    </source>
</evidence>
<sequence length="109" mass="11860">MDVFTIGRCDACGALLGPDASVCSSCRGTEISRAPSSGNGTIVSWTVVEVSPDRTCADLTPYTIAIVALDEGPWMYAWIEGAVPERRGKVRVHYDRMTPGHPYPLFVRQ</sequence>
<comment type="caution">
    <text evidence="2">The sequence shown here is derived from an EMBL/GenBank/DDBJ whole genome shotgun (WGS) entry which is preliminary data.</text>
</comment>